<feature type="compositionally biased region" description="Low complexity" evidence="1">
    <location>
        <begin position="195"/>
        <end position="207"/>
    </location>
</feature>
<dbReference type="EMBL" id="WIXE01024962">
    <property type="protein sequence ID" value="KAK5965138.1"/>
    <property type="molecule type" value="Genomic_DNA"/>
</dbReference>
<feature type="non-terminal residue" evidence="2">
    <location>
        <position position="223"/>
    </location>
</feature>
<evidence type="ECO:0000313" key="2">
    <source>
        <dbReference type="EMBL" id="KAK5965138.1"/>
    </source>
</evidence>
<evidence type="ECO:0000256" key="1">
    <source>
        <dbReference type="SAM" id="MobiDB-lite"/>
    </source>
</evidence>
<gene>
    <name evidence="2" type="ORF">GCK32_017544</name>
</gene>
<name>A0AAN8FJG8_TRICO</name>
<protein>
    <submittedName>
        <fullName evidence="2">Uncharacterized protein</fullName>
    </submittedName>
</protein>
<feature type="compositionally biased region" description="Polar residues" evidence="1">
    <location>
        <begin position="118"/>
        <end position="151"/>
    </location>
</feature>
<accession>A0AAN8FJG8</accession>
<proteinExistence type="predicted"/>
<feature type="compositionally biased region" description="Polar residues" evidence="1">
    <location>
        <begin position="159"/>
        <end position="182"/>
    </location>
</feature>
<keyword evidence="3" id="KW-1185">Reference proteome</keyword>
<sequence length="223" mass="24161">MEVCTRIVSTLSCGWICAKRSELLTVTAPSRKKAAAWSSHLVTSSSEIVVSHRHPLRRLLASHPFSFNPITDRFRVKSMVSVIHDDVDTVLDASQNSVGCSTEDTTRDSETTSATTSPKASHSITVGTCEGSSQTNMLRNEAQSNDNSLQSSREESNDQHPQSTAQHASSPTVTRSNNTLRTVAQEGKPTVNTVSTSGSEKPASSSSAFHLRRKLSKQMTVDE</sequence>
<comment type="caution">
    <text evidence="2">The sequence shown here is derived from an EMBL/GenBank/DDBJ whole genome shotgun (WGS) entry which is preliminary data.</text>
</comment>
<evidence type="ECO:0000313" key="3">
    <source>
        <dbReference type="Proteomes" id="UP001331761"/>
    </source>
</evidence>
<dbReference type="AlphaFoldDB" id="A0AAN8FJG8"/>
<organism evidence="2 3">
    <name type="scientific">Trichostrongylus colubriformis</name>
    <name type="common">Black scour worm</name>
    <dbReference type="NCBI Taxonomy" id="6319"/>
    <lineage>
        <taxon>Eukaryota</taxon>
        <taxon>Metazoa</taxon>
        <taxon>Ecdysozoa</taxon>
        <taxon>Nematoda</taxon>
        <taxon>Chromadorea</taxon>
        <taxon>Rhabditida</taxon>
        <taxon>Rhabditina</taxon>
        <taxon>Rhabditomorpha</taxon>
        <taxon>Strongyloidea</taxon>
        <taxon>Trichostrongylidae</taxon>
        <taxon>Trichostrongylus</taxon>
    </lineage>
</organism>
<reference evidence="2 3" key="1">
    <citation type="submission" date="2019-10" db="EMBL/GenBank/DDBJ databases">
        <title>Assembly and Annotation for the nematode Trichostrongylus colubriformis.</title>
        <authorList>
            <person name="Martin J."/>
        </authorList>
    </citation>
    <scope>NUCLEOTIDE SEQUENCE [LARGE SCALE GENOMIC DNA]</scope>
    <source>
        <strain evidence="2">G859</strain>
        <tissue evidence="2">Whole worm</tissue>
    </source>
</reference>
<dbReference type="Proteomes" id="UP001331761">
    <property type="component" value="Unassembled WGS sequence"/>
</dbReference>
<feature type="region of interest" description="Disordered" evidence="1">
    <location>
        <begin position="97"/>
        <end position="223"/>
    </location>
</feature>